<dbReference type="Gene3D" id="3.30.565.10">
    <property type="entry name" value="Histidine kinase-like ATPase, C-terminal domain"/>
    <property type="match status" value="1"/>
</dbReference>
<dbReference type="Pfam" id="PF02518">
    <property type="entry name" value="HATPase_c"/>
    <property type="match status" value="1"/>
</dbReference>
<feature type="transmembrane region" description="Helical" evidence="7">
    <location>
        <begin position="9"/>
        <end position="29"/>
    </location>
</feature>
<evidence type="ECO:0000259" key="8">
    <source>
        <dbReference type="PROSITE" id="PS50109"/>
    </source>
</evidence>
<evidence type="ECO:0000256" key="6">
    <source>
        <dbReference type="ARBA" id="ARBA00023012"/>
    </source>
</evidence>
<proteinExistence type="predicted"/>
<evidence type="ECO:0000313" key="9">
    <source>
        <dbReference type="EMBL" id="PHK97327.1"/>
    </source>
</evidence>
<keyword evidence="4" id="KW-0808">Transferase</keyword>
<feature type="domain" description="Histidine kinase" evidence="8">
    <location>
        <begin position="205"/>
        <end position="424"/>
    </location>
</feature>
<dbReference type="Gene3D" id="1.10.287.130">
    <property type="match status" value="1"/>
</dbReference>
<dbReference type="SUPFAM" id="SSF47384">
    <property type="entry name" value="Homodimeric domain of signal transducing histidine kinase"/>
    <property type="match status" value="1"/>
</dbReference>
<dbReference type="GO" id="GO:0000155">
    <property type="term" value="F:phosphorelay sensor kinase activity"/>
    <property type="evidence" value="ECO:0007669"/>
    <property type="project" value="InterPro"/>
</dbReference>
<dbReference type="AlphaFoldDB" id="A0A2G0CBL8"/>
<keyword evidence="3" id="KW-0597">Phosphoprotein</keyword>
<dbReference type="InterPro" id="IPR036097">
    <property type="entry name" value="HisK_dim/P_sf"/>
</dbReference>
<name>A0A2G0CBL8_9BACT</name>
<dbReference type="InterPro" id="IPR036890">
    <property type="entry name" value="HATPase_C_sf"/>
</dbReference>
<comment type="catalytic activity">
    <reaction evidence="1">
        <text>ATP + protein L-histidine = ADP + protein N-phospho-L-histidine.</text>
        <dbReference type="EC" id="2.7.13.3"/>
    </reaction>
</comment>
<dbReference type="Proteomes" id="UP000226437">
    <property type="component" value="Unassembled WGS sequence"/>
</dbReference>
<keyword evidence="10" id="KW-1185">Reference proteome</keyword>
<organism evidence="9 10">
    <name type="scientific">Neolewinella marina</name>
    <dbReference type="NCBI Taxonomy" id="438751"/>
    <lineage>
        <taxon>Bacteria</taxon>
        <taxon>Pseudomonadati</taxon>
        <taxon>Bacteroidota</taxon>
        <taxon>Saprospiria</taxon>
        <taxon>Saprospirales</taxon>
        <taxon>Lewinellaceae</taxon>
        <taxon>Neolewinella</taxon>
    </lineage>
</organism>
<dbReference type="SMART" id="SM00388">
    <property type="entry name" value="HisKA"/>
    <property type="match status" value="1"/>
</dbReference>
<comment type="caution">
    <text evidence="9">The sequence shown here is derived from an EMBL/GenBank/DDBJ whole genome shotgun (WGS) entry which is preliminary data.</text>
</comment>
<evidence type="ECO:0000256" key="3">
    <source>
        <dbReference type="ARBA" id="ARBA00022553"/>
    </source>
</evidence>
<gene>
    <name evidence="9" type="ORF">CGL56_16100</name>
</gene>
<dbReference type="RefSeq" id="WP_099107611.1">
    <property type="nucleotide sequence ID" value="NZ_JAATJF010000003.1"/>
</dbReference>
<keyword evidence="7" id="KW-0812">Transmembrane</keyword>
<evidence type="ECO:0000256" key="1">
    <source>
        <dbReference type="ARBA" id="ARBA00000085"/>
    </source>
</evidence>
<accession>A0A2G0CBL8</accession>
<dbReference type="InterPro" id="IPR050736">
    <property type="entry name" value="Sensor_HK_Regulatory"/>
</dbReference>
<dbReference type="SUPFAM" id="SSF55874">
    <property type="entry name" value="ATPase domain of HSP90 chaperone/DNA topoisomerase II/histidine kinase"/>
    <property type="match status" value="1"/>
</dbReference>
<reference evidence="9 10" key="1">
    <citation type="submission" date="2017-10" db="EMBL/GenBank/DDBJ databases">
        <title>The draft genome sequence of Lewinella marina KCTC 32374.</title>
        <authorList>
            <person name="Wang K."/>
        </authorList>
    </citation>
    <scope>NUCLEOTIDE SEQUENCE [LARGE SCALE GENOMIC DNA]</scope>
    <source>
        <strain evidence="9 10">MKG-38</strain>
    </source>
</reference>
<protein>
    <recommendedName>
        <fullName evidence="2">histidine kinase</fullName>
        <ecNumber evidence="2">2.7.13.3</ecNumber>
    </recommendedName>
</protein>
<sequence length="431" mass="49475">MHERILRRVVVLGTLAILGIVGMQTYWVATTWNLNDTEFSQKAQLALYGVARQLAAENYASLPKRDIVRQRSSNYFIVNTESEIDAQRLEYLMQQELQRLNLNVDFEYAIFDCSTNEMAYGGYCYADPDRRPIAATAGNLPPDENLLYYFGVKFPTRIGYIWQKMQLVVFLSVILLLTVAFFAYSLLVILRQRRLATMQKEFIDNMTHEFKTPLSTIRIAAAVLSRDERVARDARLSRYARLIHEQYERLNGQVEKVLQIASIEKGDFRIQRERIDLQELLPPLLSSARARTEERDGHLTWQLPDRPLPLYADPLHLTNILYNLLDNAVKYGGPAPRIAVVGRVAHDHLHLAVSDNGPGIAEEHQERLFEKFYRVPTGDVHDVKGFGLGLYYVHQICRAHRWDIRVESRPGRGTTLHLRLPLSTSSEAVPA</sequence>
<keyword evidence="7" id="KW-0472">Membrane</keyword>
<keyword evidence="5 9" id="KW-0418">Kinase</keyword>
<dbReference type="InterPro" id="IPR003594">
    <property type="entry name" value="HATPase_dom"/>
</dbReference>
<evidence type="ECO:0000256" key="2">
    <source>
        <dbReference type="ARBA" id="ARBA00012438"/>
    </source>
</evidence>
<dbReference type="PANTHER" id="PTHR43711">
    <property type="entry name" value="TWO-COMPONENT HISTIDINE KINASE"/>
    <property type="match status" value="1"/>
</dbReference>
<feature type="transmembrane region" description="Helical" evidence="7">
    <location>
        <begin position="167"/>
        <end position="190"/>
    </location>
</feature>
<dbReference type="EC" id="2.7.13.3" evidence="2"/>
<evidence type="ECO:0000256" key="4">
    <source>
        <dbReference type="ARBA" id="ARBA00022679"/>
    </source>
</evidence>
<dbReference type="CDD" id="cd00082">
    <property type="entry name" value="HisKA"/>
    <property type="match status" value="1"/>
</dbReference>
<dbReference type="Pfam" id="PF00512">
    <property type="entry name" value="HisKA"/>
    <property type="match status" value="1"/>
</dbReference>
<evidence type="ECO:0000313" key="10">
    <source>
        <dbReference type="Proteomes" id="UP000226437"/>
    </source>
</evidence>
<dbReference type="InterPro" id="IPR005467">
    <property type="entry name" value="His_kinase_dom"/>
</dbReference>
<dbReference type="PANTHER" id="PTHR43711:SF1">
    <property type="entry name" value="HISTIDINE KINASE 1"/>
    <property type="match status" value="1"/>
</dbReference>
<dbReference type="InterPro" id="IPR003661">
    <property type="entry name" value="HisK_dim/P_dom"/>
</dbReference>
<keyword evidence="7" id="KW-1133">Transmembrane helix</keyword>
<dbReference type="CDD" id="cd00075">
    <property type="entry name" value="HATPase"/>
    <property type="match status" value="1"/>
</dbReference>
<dbReference type="OrthoDB" id="1933776at2"/>
<evidence type="ECO:0000256" key="5">
    <source>
        <dbReference type="ARBA" id="ARBA00022777"/>
    </source>
</evidence>
<keyword evidence="6" id="KW-0902">Two-component regulatory system</keyword>
<evidence type="ECO:0000256" key="7">
    <source>
        <dbReference type="SAM" id="Phobius"/>
    </source>
</evidence>
<dbReference type="PROSITE" id="PS50109">
    <property type="entry name" value="HIS_KIN"/>
    <property type="match status" value="1"/>
</dbReference>
<dbReference type="PRINTS" id="PR00344">
    <property type="entry name" value="BCTRLSENSOR"/>
</dbReference>
<dbReference type="EMBL" id="PDLO01000009">
    <property type="protein sequence ID" value="PHK97327.1"/>
    <property type="molecule type" value="Genomic_DNA"/>
</dbReference>
<dbReference type="InterPro" id="IPR004358">
    <property type="entry name" value="Sig_transdc_His_kin-like_C"/>
</dbReference>
<dbReference type="SMART" id="SM00387">
    <property type="entry name" value="HATPase_c"/>
    <property type="match status" value="1"/>
</dbReference>